<organism evidence="3 4">
    <name type="scientific">Madurella fahalii</name>
    <dbReference type="NCBI Taxonomy" id="1157608"/>
    <lineage>
        <taxon>Eukaryota</taxon>
        <taxon>Fungi</taxon>
        <taxon>Dikarya</taxon>
        <taxon>Ascomycota</taxon>
        <taxon>Pezizomycotina</taxon>
        <taxon>Sordariomycetes</taxon>
        <taxon>Sordariomycetidae</taxon>
        <taxon>Sordariales</taxon>
        <taxon>Sordariales incertae sedis</taxon>
        <taxon>Madurella</taxon>
    </lineage>
</organism>
<feature type="transmembrane region" description="Helical" evidence="2">
    <location>
        <begin position="12"/>
        <end position="32"/>
    </location>
</feature>
<keyword evidence="2" id="KW-0472">Membrane</keyword>
<feature type="transmembrane region" description="Helical" evidence="2">
    <location>
        <begin position="431"/>
        <end position="453"/>
    </location>
</feature>
<feature type="transmembrane region" description="Helical" evidence="2">
    <location>
        <begin position="90"/>
        <end position="114"/>
    </location>
</feature>
<feature type="transmembrane region" description="Helical" evidence="2">
    <location>
        <begin position="473"/>
        <end position="499"/>
    </location>
</feature>
<dbReference type="Proteomes" id="UP001628179">
    <property type="component" value="Unassembled WGS sequence"/>
</dbReference>
<dbReference type="RefSeq" id="XP_070914069.1">
    <property type="nucleotide sequence ID" value="XM_071057968.1"/>
</dbReference>
<evidence type="ECO:0000256" key="2">
    <source>
        <dbReference type="SAM" id="Phobius"/>
    </source>
</evidence>
<evidence type="ECO:0000256" key="1">
    <source>
        <dbReference type="SAM" id="MobiDB-lite"/>
    </source>
</evidence>
<feature type="transmembrane region" description="Helical" evidence="2">
    <location>
        <begin position="120"/>
        <end position="141"/>
    </location>
</feature>
<sequence length="617" mass="67952">MGRILDNFKSKWSSWLYAIFSLVITIASYVYVKMVLIDEAPPPPYLRLSPGRTILAVNVFAHIVAFLIWDQISTSLEAWRWALASRHSQGLPLGSFLALSRAVGPMAVASLMLLPRPGIHLFYCAKRLSFMGLAWALGIVLTSNLDFKYVYTSTGLPERKVYAGVAPLTPELMDRFVKSPIPARVTNFFWLCFTYGLLSDNRFAIPIQPISCSGPECRSFFLPGGAAYVRDRHADQRLIGDNNLPWDSETAIRVQNAPGYHLEFHAHPSGWTFNRESNCVAVGQTEDEGLYICLANHGTDLIAGWSVCPFEIWASKSCFKNTSWQDEMDQITAVTMQNRFATTAYSGANFSILSVDDLSSPKLTKITAKDVMPIITKILAPINRTISPSDQNWINDASTYAIHYALGSGLRYYKSYFPELDILPLDILRNFISVFLQFSTGAIYAGIGAPLPPELNTNATVVSVHYRAMADPWVLGVYGTVSLFLSLWAMGVLALACVFGSGTPTASKFPEIDLISRYPGISGAKGKESPEKGVDKGVDEHDLGVLSVNKVEQQLGLLTKIRALAAGSPGILELISARRIRFGLPDSEENVTRAFITGDSSAEGKRLEDSEAENEEE</sequence>
<protein>
    <submittedName>
        <fullName evidence="3">Uncharacterized protein</fullName>
    </submittedName>
</protein>
<proteinExistence type="predicted"/>
<feature type="transmembrane region" description="Helical" evidence="2">
    <location>
        <begin position="52"/>
        <end position="69"/>
    </location>
</feature>
<keyword evidence="2" id="KW-1133">Transmembrane helix</keyword>
<evidence type="ECO:0000313" key="4">
    <source>
        <dbReference type="Proteomes" id="UP001628179"/>
    </source>
</evidence>
<accession>A0ABQ0G3J0</accession>
<keyword evidence="4" id="KW-1185">Reference proteome</keyword>
<gene>
    <name evidence="3" type="ORF">MFIFM68171_02546</name>
</gene>
<evidence type="ECO:0000313" key="3">
    <source>
        <dbReference type="EMBL" id="GAB1312336.1"/>
    </source>
</evidence>
<keyword evidence="2" id="KW-0812">Transmembrane</keyword>
<dbReference type="EMBL" id="BAAFSV010000001">
    <property type="protein sequence ID" value="GAB1312336.1"/>
    <property type="molecule type" value="Genomic_DNA"/>
</dbReference>
<dbReference type="GeneID" id="98173291"/>
<reference evidence="3 4" key="1">
    <citation type="submission" date="2024-09" db="EMBL/GenBank/DDBJ databases">
        <title>Itraconazole resistance in Madurella fahalii resulting from another homologue of gene encoding cytochrome P450 14-alpha sterol demethylase (CYP51).</title>
        <authorList>
            <person name="Yoshioka I."/>
            <person name="Fahal A.H."/>
            <person name="Kaneko S."/>
            <person name="Yaguchi T."/>
        </authorList>
    </citation>
    <scope>NUCLEOTIDE SEQUENCE [LARGE SCALE GENOMIC DNA]</scope>
    <source>
        <strain evidence="3 4">IFM 68171</strain>
    </source>
</reference>
<feature type="region of interest" description="Disordered" evidence="1">
    <location>
        <begin position="593"/>
        <end position="617"/>
    </location>
</feature>
<name>A0ABQ0G3J0_9PEZI</name>
<comment type="caution">
    <text evidence="3">The sequence shown here is derived from an EMBL/GenBank/DDBJ whole genome shotgun (WGS) entry which is preliminary data.</text>
</comment>